<dbReference type="PATRIC" id="fig|1938.3.peg.1427"/>
<dbReference type="PANTHER" id="PTHR37326:SF1">
    <property type="entry name" value="BLL3975 PROTEIN"/>
    <property type="match status" value="1"/>
</dbReference>
<evidence type="ECO:0000259" key="5">
    <source>
        <dbReference type="Pfam" id="PF24827"/>
    </source>
</evidence>
<dbReference type="GO" id="GO:0046872">
    <property type="term" value="F:metal ion binding"/>
    <property type="evidence" value="ECO:0007669"/>
    <property type="project" value="UniProtKB-KW"/>
</dbReference>
<evidence type="ECO:0000313" key="7">
    <source>
        <dbReference type="Proteomes" id="UP000037432"/>
    </source>
</evidence>
<dbReference type="Pfam" id="PF24827">
    <property type="entry name" value="AstE_AspA_cat"/>
    <property type="match status" value="1"/>
</dbReference>
<accession>A0A0J8BNE9</accession>
<reference evidence="6 7" key="1">
    <citation type="submission" date="2015-06" db="EMBL/GenBank/DDBJ databases">
        <authorList>
            <person name="Ju K.-S."/>
            <person name="Doroghazi J.R."/>
            <person name="Metcalf W.W."/>
        </authorList>
    </citation>
    <scope>NUCLEOTIDE SEQUENCE [LARGE SCALE GENOMIC DNA]</scope>
    <source>
        <strain evidence="6 7">NRRL 3414</strain>
    </source>
</reference>
<evidence type="ECO:0000256" key="1">
    <source>
        <dbReference type="ARBA" id="ARBA00001947"/>
    </source>
</evidence>
<dbReference type="AlphaFoldDB" id="A0A0J8BNE9"/>
<protein>
    <submittedName>
        <fullName evidence="6">Ectoine utilization protein EutE</fullName>
    </submittedName>
</protein>
<dbReference type="OrthoDB" id="9782876at2"/>
<dbReference type="InterPro" id="IPR053138">
    <property type="entry name" value="N-alpha-Ac-DABA_deacetylase"/>
</dbReference>
<organism evidence="6 7">
    <name type="scientific">Streptomyces viridochromogenes</name>
    <dbReference type="NCBI Taxonomy" id="1938"/>
    <lineage>
        <taxon>Bacteria</taxon>
        <taxon>Bacillati</taxon>
        <taxon>Actinomycetota</taxon>
        <taxon>Actinomycetes</taxon>
        <taxon>Kitasatosporales</taxon>
        <taxon>Streptomycetaceae</taxon>
        <taxon>Streptomyces</taxon>
    </lineage>
</organism>
<dbReference type="InterPro" id="IPR055438">
    <property type="entry name" value="AstE_AspA_cat"/>
</dbReference>
<dbReference type="GO" id="GO:0016811">
    <property type="term" value="F:hydrolase activity, acting on carbon-nitrogen (but not peptide) bonds, in linear amides"/>
    <property type="evidence" value="ECO:0007669"/>
    <property type="project" value="InterPro"/>
</dbReference>
<dbReference type="GO" id="GO:0016788">
    <property type="term" value="F:hydrolase activity, acting on ester bonds"/>
    <property type="evidence" value="ECO:0007669"/>
    <property type="project" value="InterPro"/>
</dbReference>
<dbReference type="SUPFAM" id="SSF53187">
    <property type="entry name" value="Zn-dependent exopeptidases"/>
    <property type="match status" value="1"/>
</dbReference>
<keyword evidence="3" id="KW-0378">Hydrolase</keyword>
<evidence type="ECO:0000256" key="4">
    <source>
        <dbReference type="ARBA" id="ARBA00022833"/>
    </source>
</evidence>
<dbReference type="InterPro" id="IPR043795">
    <property type="entry name" value="N-alpha-Ac-DABA-like"/>
</dbReference>
<dbReference type="Gene3D" id="3.40.630.10">
    <property type="entry name" value="Zn peptidases"/>
    <property type="match status" value="1"/>
</dbReference>
<evidence type="ECO:0000256" key="2">
    <source>
        <dbReference type="ARBA" id="ARBA00022723"/>
    </source>
</evidence>
<comment type="caution">
    <text evidence="6">The sequence shown here is derived from an EMBL/GenBank/DDBJ whole genome shotgun (WGS) entry which is preliminary data.</text>
</comment>
<sequence>MTMNDTTLSVGTLVAEPGTKARGCVPADLGTLTADIPLTLVNGTRPGPRVVITAGVHGGEFPPIDAVVRLADGLDPSEVHGQVIICPVANPPAVYKGRLNVSPVDGVNLNRVFPGDPAGGPTERLAAWLFANLVDGADVYIDLHCGGIDQVLRDFVGYRLTGDPDLDKATAELAGSFGIEDVIIGLTPEGGNSHAAAARRGISAVLVEVGQLGQRDEATALRRVDGLLKALRHLSVLDQDGSAPAPIREWVWSAGVTAEATGLWYPEFSFDADVIGEVAEGDALGRIVDPTDGREHTVHAPADGRIFYGMHGLTVATGAELAALAVPWDPDTAARADTLRAPGLGAGSDETAPRP</sequence>
<comment type="cofactor">
    <cofactor evidence="1">
        <name>Zn(2+)</name>
        <dbReference type="ChEBI" id="CHEBI:29105"/>
    </cofactor>
</comment>
<keyword evidence="4" id="KW-0862">Zinc</keyword>
<dbReference type="PIRSF" id="PIRSF039012">
    <property type="entry name" value="ASP"/>
    <property type="match status" value="1"/>
</dbReference>
<evidence type="ECO:0000256" key="3">
    <source>
        <dbReference type="ARBA" id="ARBA00022801"/>
    </source>
</evidence>
<evidence type="ECO:0000313" key="6">
    <source>
        <dbReference type="EMBL" id="KMS67110.1"/>
    </source>
</evidence>
<dbReference type="Proteomes" id="UP000037432">
    <property type="component" value="Unassembled WGS sequence"/>
</dbReference>
<keyword evidence="2" id="KW-0479">Metal-binding</keyword>
<dbReference type="EMBL" id="LFNT01000117">
    <property type="protein sequence ID" value="KMS67110.1"/>
    <property type="molecule type" value="Genomic_DNA"/>
</dbReference>
<proteinExistence type="predicted"/>
<name>A0A0J8BNE9_STRVR</name>
<feature type="domain" description="Succinylglutamate desuccinylase/Aspartoacylase catalytic" evidence="5">
    <location>
        <begin position="46"/>
        <end position="234"/>
    </location>
</feature>
<dbReference type="PANTHER" id="PTHR37326">
    <property type="entry name" value="BLL3975 PROTEIN"/>
    <property type="match status" value="1"/>
</dbReference>
<gene>
    <name evidence="6" type="ORF">ACM01_43930</name>
</gene>